<dbReference type="OrthoDB" id="4694525at2759"/>
<gene>
    <name evidence="3" type="ORF">AVEN_241014_1</name>
</gene>
<dbReference type="Gene3D" id="3.30.70.2600">
    <property type="match status" value="1"/>
</dbReference>
<protein>
    <submittedName>
        <fullName evidence="3">Uncharacterized protein</fullName>
    </submittedName>
</protein>
<evidence type="ECO:0000256" key="2">
    <source>
        <dbReference type="ARBA" id="ARBA00022801"/>
    </source>
</evidence>
<organism evidence="3 4">
    <name type="scientific">Araneus ventricosus</name>
    <name type="common">Orbweaver spider</name>
    <name type="synonym">Epeira ventricosa</name>
    <dbReference type="NCBI Taxonomy" id="182803"/>
    <lineage>
        <taxon>Eukaryota</taxon>
        <taxon>Metazoa</taxon>
        <taxon>Ecdysozoa</taxon>
        <taxon>Arthropoda</taxon>
        <taxon>Chelicerata</taxon>
        <taxon>Arachnida</taxon>
        <taxon>Araneae</taxon>
        <taxon>Araneomorphae</taxon>
        <taxon>Entelegynae</taxon>
        <taxon>Araneoidea</taxon>
        <taxon>Araneidae</taxon>
        <taxon>Araneus</taxon>
    </lineage>
</organism>
<comment type="caution">
    <text evidence="3">The sequence shown here is derived from an EMBL/GenBank/DDBJ whole genome shotgun (WGS) entry which is preliminary data.</text>
</comment>
<feature type="non-terminal residue" evidence="3">
    <location>
        <position position="145"/>
    </location>
</feature>
<name>A0A4Y2TID2_ARAVE</name>
<keyword evidence="1" id="KW-0479">Metal-binding</keyword>
<dbReference type="AlphaFoldDB" id="A0A4Y2TID2"/>
<dbReference type="GO" id="GO:0046872">
    <property type="term" value="F:metal ion binding"/>
    <property type="evidence" value="ECO:0007669"/>
    <property type="project" value="UniProtKB-KW"/>
</dbReference>
<dbReference type="GO" id="GO:0008239">
    <property type="term" value="F:dipeptidyl-peptidase activity"/>
    <property type="evidence" value="ECO:0007669"/>
    <property type="project" value="TreeGrafter"/>
</dbReference>
<accession>A0A4Y2TID2</accession>
<proteinExistence type="predicted"/>
<dbReference type="PANTHER" id="PTHR23422">
    <property type="entry name" value="DIPEPTIDYL PEPTIDASE III-RELATED"/>
    <property type="match status" value="1"/>
</dbReference>
<keyword evidence="2" id="KW-0378">Hydrolase</keyword>
<dbReference type="EMBL" id="BGPR01028179">
    <property type="protein sequence ID" value="GBN99159.1"/>
    <property type="molecule type" value="Genomic_DNA"/>
</dbReference>
<dbReference type="Proteomes" id="UP000499080">
    <property type="component" value="Unassembled WGS sequence"/>
</dbReference>
<reference evidence="3 4" key="1">
    <citation type="journal article" date="2019" name="Sci. Rep.">
        <title>Orb-weaving spider Araneus ventricosus genome elucidates the spidroin gene catalogue.</title>
        <authorList>
            <person name="Kono N."/>
            <person name="Nakamura H."/>
            <person name="Ohtoshi R."/>
            <person name="Moran D.A.P."/>
            <person name="Shinohara A."/>
            <person name="Yoshida Y."/>
            <person name="Fujiwara M."/>
            <person name="Mori M."/>
            <person name="Tomita M."/>
            <person name="Arakawa K."/>
        </authorList>
    </citation>
    <scope>NUCLEOTIDE SEQUENCE [LARGE SCALE GENOMIC DNA]</scope>
</reference>
<dbReference type="GO" id="GO:0005737">
    <property type="term" value="C:cytoplasm"/>
    <property type="evidence" value="ECO:0007669"/>
    <property type="project" value="TreeGrafter"/>
</dbReference>
<keyword evidence="4" id="KW-1185">Reference proteome</keyword>
<evidence type="ECO:0000313" key="4">
    <source>
        <dbReference type="Proteomes" id="UP000499080"/>
    </source>
</evidence>
<dbReference type="Pfam" id="PF03571">
    <property type="entry name" value="Peptidase_M49"/>
    <property type="match status" value="1"/>
</dbReference>
<sequence>MNEQISAVSPLIFVLIDRLFHCNSVSELKLALNKWGFTEDEYTEKFEKLVLSSQFAAKHPQNAHQLLSKCLLQMYSLKDKDCCLGFPYKGSTTYLSKNITEEDLETVKEFLKNKNLEPWNMRSFKTADKNGRTIYEIRLASVLET</sequence>
<evidence type="ECO:0000313" key="3">
    <source>
        <dbReference type="EMBL" id="GBN99159.1"/>
    </source>
</evidence>
<dbReference type="InterPro" id="IPR039461">
    <property type="entry name" value="Peptidase_M49"/>
</dbReference>
<dbReference type="PANTHER" id="PTHR23422:SF11">
    <property type="entry name" value="DIPEPTIDYL PEPTIDASE 3"/>
    <property type="match status" value="1"/>
</dbReference>
<evidence type="ECO:0000256" key="1">
    <source>
        <dbReference type="ARBA" id="ARBA00022723"/>
    </source>
</evidence>